<dbReference type="RefSeq" id="WP_190184374.1">
    <property type="nucleotide sequence ID" value="NZ_BMVP01000004.1"/>
</dbReference>
<keyword evidence="6 8" id="KW-1133">Transmembrane helix</keyword>
<evidence type="ECO:0000256" key="7">
    <source>
        <dbReference type="ARBA" id="ARBA00023136"/>
    </source>
</evidence>
<feature type="transmembrane region" description="Helical" evidence="8">
    <location>
        <begin position="423"/>
        <end position="446"/>
    </location>
</feature>
<dbReference type="PANTHER" id="PTHR42810">
    <property type="entry name" value="PURINE PERMEASE C1399.01C-RELATED"/>
    <property type="match status" value="1"/>
</dbReference>
<sequence>MSAPSSLAAARSPEPTLPVDERLPLRRLVPLSTQHVLAMIAAPVSTTFLTGQALGLDAARTASLLSATLLLCGAGALLQSLGLWRIGARLPFVMLPGGAATALFLQIAKEHGPATATGSVLLAAALLLAVLPFYARIVRLFPPLVMGTTVLLIGIAMIRVAAQLITGPRGAPGYAAPSAVVLAAATIGCTVLLLLVLRGVWRQTAVLLGMGAGALIALTTGLGAFAPAGGGSLGALALPHLLPYGAPHFDVLAALPLLVFGLTTLAEVTGQTVLNSETVGRDSNPGRDVPRVAGADALVSVFGALFGTSLLVTSAENIGIGRLTGVRSRFVTAGAGVLLVLVGLLAPLSRLLAAIPAAVVGGSALVIYGIIAVMGVTMLGRALPAAADETPGGSSYPTVAALALTAGLLPVVAPDLYQGFPGWARTVLGSGVVAGTLAAVLLHALLHRSAPVRRAAP</sequence>
<comment type="similarity">
    <text evidence="2">Belongs to the nucleobase:cation symporter-2 (NCS2) (TC 2.A.40) family.</text>
</comment>
<evidence type="ECO:0000256" key="6">
    <source>
        <dbReference type="ARBA" id="ARBA00022989"/>
    </source>
</evidence>
<gene>
    <name evidence="9" type="ORF">GCM10010347_27300</name>
</gene>
<feature type="transmembrane region" description="Helical" evidence="8">
    <location>
        <begin position="204"/>
        <end position="226"/>
    </location>
</feature>
<dbReference type="EMBL" id="BMVP01000004">
    <property type="protein sequence ID" value="GHB55850.1"/>
    <property type="molecule type" value="Genomic_DNA"/>
</dbReference>
<evidence type="ECO:0000313" key="9">
    <source>
        <dbReference type="EMBL" id="GHB55850.1"/>
    </source>
</evidence>
<organism evidence="9 10">
    <name type="scientific">Streptomyces cirratus</name>
    <dbReference type="NCBI Taxonomy" id="68187"/>
    <lineage>
        <taxon>Bacteria</taxon>
        <taxon>Bacillati</taxon>
        <taxon>Actinomycetota</taxon>
        <taxon>Actinomycetes</taxon>
        <taxon>Kitasatosporales</taxon>
        <taxon>Streptomycetaceae</taxon>
        <taxon>Streptomyces</taxon>
    </lineage>
</organism>
<accession>A0ABQ3ERU0</accession>
<dbReference type="InterPro" id="IPR006043">
    <property type="entry name" value="NCS2"/>
</dbReference>
<dbReference type="Pfam" id="PF00860">
    <property type="entry name" value="Xan_ur_permease"/>
    <property type="match status" value="1"/>
</dbReference>
<keyword evidence="5 8" id="KW-0812">Transmembrane</keyword>
<reference evidence="10" key="1">
    <citation type="journal article" date="2019" name="Int. J. Syst. Evol. Microbiol.">
        <title>The Global Catalogue of Microorganisms (GCM) 10K type strain sequencing project: providing services to taxonomists for standard genome sequencing and annotation.</title>
        <authorList>
            <consortium name="The Broad Institute Genomics Platform"/>
            <consortium name="The Broad Institute Genome Sequencing Center for Infectious Disease"/>
            <person name="Wu L."/>
            <person name="Ma J."/>
        </authorList>
    </citation>
    <scope>NUCLEOTIDE SEQUENCE [LARGE SCALE GENOMIC DNA]</scope>
    <source>
        <strain evidence="10">JCM 4738</strain>
    </source>
</reference>
<feature type="transmembrane region" description="Helical" evidence="8">
    <location>
        <begin position="399"/>
        <end position="417"/>
    </location>
</feature>
<dbReference type="InterPro" id="IPR006042">
    <property type="entry name" value="Xan_ur_permease"/>
</dbReference>
<feature type="transmembrane region" description="Helical" evidence="8">
    <location>
        <begin position="141"/>
        <end position="162"/>
    </location>
</feature>
<dbReference type="NCBIfam" id="NF037981">
    <property type="entry name" value="NCS2_1"/>
    <property type="match status" value="1"/>
</dbReference>
<feature type="transmembrane region" description="Helical" evidence="8">
    <location>
        <begin position="61"/>
        <end position="78"/>
    </location>
</feature>
<keyword evidence="4" id="KW-1003">Cell membrane</keyword>
<feature type="transmembrane region" description="Helical" evidence="8">
    <location>
        <begin position="297"/>
        <end position="318"/>
    </location>
</feature>
<proteinExistence type="inferred from homology"/>
<keyword evidence="7 8" id="KW-0472">Membrane</keyword>
<evidence type="ECO:0000313" key="10">
    <source>
        <dbReference type="Proteomes" id="UP000642673"/>
    </source>
</evidence>
<name>A0ABQ3ERU0_9ACTN</name>
<feature type="transmembrane region" description="Helical" evidence="8">
    <location>
        <begin position="90"/>
        <end position="108"/>
    </location>
</feature>
<protein>
    <submittedName>
        <fullName evidence="9">Permease</fullName>
    </submittedName>
</protein>
<evidence type="ECO:0000256" key="4">
    <source>
        <dbReference type="ARBA" id="ARBA00022475"/>
    </source>
</evidence>
<evidence type="ECO:0000256" key="2">
    <source>
        <dbReference type="ARBA" id="ARBA00008821"/>
    </source>
</evidence>
<evidence type="ECO:0000256" key="3">
    <source>
        <dbReference type="ARBA" id="ARBA00022448"/>
    </source>
</evidence>
<evidence type="ECO:0000256" key="1">
    <source>
        <dbReference type="ARBA" id="ARBA00004651"/>
    </source>
</evidence>
<comment type="subcellular location">
    <subcellularLocation>
        <location evidence="1">Cell membrane</location>
        <topology evidence="1">Multi-pass membrane protein</topology>
    </subcellularLocation>
</comment>
<feature type="transmembrane region" description="Helical" evidence="8">
    <location>
        <begin position="114"/>
        <end position="134"/>
    </location>
</feature>
<dbReference type="PROSITE" id="PS01116">
    <property type="entry name" value="XANTH_URACIL_PERMASE"/>
    <property type="match status" value="1"/>
</dbReference>
<evidence type="ECO:0000256" key="5">
    <source>
        <dbReference type="ARBA" id="ARBA00022692"/>
    </source>
</evidence>
<keyword evidence="3" id="KW-0813">Transport</keyword>
<evidence type="ECO:0000256" key="8">
    <source>
        <dbReference type="SAM" id="Phobius"/>
    </source>
</evidence>
<dbReference type="Proteomes" id="UP000642673">
    <property type="component" value="Unassembled WGS sequence"/>
</dbReference>
<feature type="transmembrane region" description="Helical" evidence="8">
    <location>
        <begin position="354"/>
        <end position="379"/>
    </location>
</feature>
<dbReference type="PANTHER" id="PTHR42810:SF4">
    <property type="entry name" value="URIC ACID TRANSPORTER UACT"/>
    <property type="match status" value="1"/>
</dbReference>
<comment type="caution">
    <text evidence="9">The sequence shown here is derived from an EMBL/GenBank/DDBJ whole genome shotgun (WGS) entry which is preliminary data.</text>
</comment>
<feature type="transmembrane region" description="Helical" evidence="8">
    <location>
        <begin position="174"/>
        <end position="197"/>
    </location>
</feature>
<keyword evidence="10" id="KW-1185">Reference proteome</keyword>
<feature type="transmembrane region" description="Helical" evidence="8">
    <location>
        <begin position="330"/>
        <end position="348"/>
    </location>
</feature>